<dbReference type="AlphaFoldDB" id="A0A8H3D5E0"/>
<gene>
    <name evidence="2" type="ORF">RDB_LOCUS148774</name>
</gene>
<protein>
    <submittedName>
        <fullName evidence="2">Uncharacterized protein</fullName>
    </submittedName>
</protein>
<dbReference type="EMBL" id="CAJMWT010005668">
    <property type="protein sequence ID" value="CAE6508280.1"/>
    <property type="molecule type" value="Genomic_DNA"/>
</dbReference>
<organism evidence="2 3">
    <name type="scientific">Rhizoctonia solani</name>
    <dbReference type="NCBI Taxonomy" id="456999"/>
    <lineage>
        <taxon>Eukaryota</taxon>
        <taxon>Fungi</taxon>
        <taxon>Dikarya</taxon>
        <taxon>Basidiomycota</taxon>
        <taxon>Agaricomycotina</taxon>
        <taxon>Agaricomycetes</taxon>
        <taxon>Cantharellales</taxon>
        <taxon>Ceratobasidiaceae</taxon>
        <taxon>Rhizoctonia</taxon>
    </lineage>
</organism>
<name>A0A8H3D5E0_9AGAM</name>
<dbReference type="InterPro" id="IPR009643">
    <property type="entry name" value="HS1-bd"/>
</dbReference>
<evidence type="ECO:0000313" key="2">
    <source>
        <dbReference type="EMBL" id="CAE6508280.1"/>
    </source>
</evidence>
<dbReference type="Proteomes" id="UP000663843">
    <property type="component" value="Unassembled WGS sequence"/>
</dbReference>
<evidence type="ECO:0000256" key="1">
    <source>
        <dbReference type="ARBA" id="ARBA00006349"/>
    </source>
</evidence>
<comment type="similarity">
    <text evidence="1">Belongs to the HSBP1 family.</text>
</comment>
<dbReference type="GO" id="GO:0003714">
    <property type="term" value="F:transcription corepressor activity"/>
    <property type="evidence" value="ECO:0007669"/>
    <property type="project" value="InterPro"/>
</dbReference>
<evidence type="ECO:0000313" key="3">
    <source>
        <dbReference type="Proteomes" id="UP000663843"/>
    </source>
</evidence>
<dbReference type="InterPro" id="IPR012917">
    <property type="entry name" value="DUF3294"/>
</dbReference>
<dbReference type="Gene3D" id="3.90.20.10">
    <property type="match status" value="1"/>
</dbReference>
<reference evidence="2" key="1">
    <citation type="submission" date="2021-01" db="EMBL/GenBank/DDBJ databases">
        <authorList>
            <person name="Kaushik A."/>
        </authorList>
    </citation>
    <scope>NUCLEOTIDE SEQUENCE</scope>
    <source>
        <strain evidence="2">AG2-2IIIB</strain>
    </source>
</reference>
<dbReference type="Pfam" id="PF06825">
    <property type="entry name" value="HSBP1"/>
    <property type="match status" value="1"/>
</dbReference>
<sequence length="179" mass="19728">MAQPDFGEIGKCLSTLGTQVRLINNHPAVNQGAQILAALQAMEGKLQAMEGRLVARIDQMNVRIDEVNARVDQMNAPIDQTNTRIDELAQVQQIDDKKSLARALNSTSVHSEHRLYPLPLPNGDEIPEGQFPNTLRDLRELEGVQLGWLLEAYKLDVPPGASVYDKRGILAMHCAIGNV</sequence>
<proteinExistence type="inferred from homology"/>
<accession>A0A8H3D5E0</accession>
<comment type="caution">
    <text evidence="2">The sequence shown here is derived from an EMBL/GenBank/DDBJ whole genome shotgun (WGS) entry which is preliminary data.</text>
</comment>
<dbReference type="Pfam" id="PF07957">
    <property type="entry name" value="DUF3294"/>
    <property type="match status" value="1"/>
</dbReference>